<evidence type="ECO:0000256" key="2">
    <source>
        <dbReference type="SAM" id="MobiDB-lite"/>
    </source>
</evidence>
<proteinExistence type="predicted"/>
<evidence type="ECO:0000256" key="1">
    <source>
        <dbReference type="SAM" id="Coils"/>
    </source>
</evidence>
<sequence length="150" mass="17463">MQVHIYKEITTRSHGERTQKSPDKSRPFAPGADSIEKRKSATAEQKTERFRVLEKKVYAFSLRNVQSKKFVFDLFVVRKDGSEMTEMESSDKENLKRQKNKIERNVFNIGDEMKTCNKHSTGKVQSVQWKQRLSDRSGSFPSERFLLSAL</sequence>
<accession>A0AAN8NN65</accession>
<name>A0AAN8NN65_POLSC</name>
<comment type="caution">
    <text evidence="3">The sequence shown here is derived from an EMBL/GenBank/DDBJ whole genome shotgun (WGS) entry which is preliminary data.</text>
</comment>
<feature type="compositionally biased region" description="Basic and acidic residues" evidence="2">
    <location>
        <begin position="1"/>
        <end position="26"/>
    </location>
</feature>
<reference evidence="3 4" key="1">
    <citation type="submission" date="2023-10" db="EMBL/GenBank/DDBJ databases">
        <title>Genomes of two closely related lineages of the louse Polyplax serrata with different host specificities.</title>
        <authorList>
            <person name="Martinu J."/>
            <person name="Tarabai H."/>
            <person name="Stefka J."/>
            <person name="Hypsa V."/>
        </authorList>
    </citation>
    <scope>NUCLEOTIDE SEQUENCE [LARGE SCALE GENOMIC DNA]</scope>
    <source>
        <strain evidence="3">HR10_N</strain>
    </source>
</reference>
<gene>
    <name evidence="3" type="ORF">RUM43_008751</name>
</gene>
<dbReference type="AlphaFoldDB" id="A0AAN8NN65"/>
<dbReference type="EMBL" id="JAWJWE010000038">
    <property type="protein sequence ID" value="KAK6622900.1"/>
    <property type="molecule type" value="Genomic_DNA"/>
</dbReference>
<organism evidence="3 4">
    <name type="scientific">Polyplax serrata</name>
    <name type="common">Common mouse louse</name>
    <dbReference type="NCBI Taxonomy" id="468196"/>
    <lineage>
        <taxon>Eukaryota</taxon>
        <taxon>Metazoa</taxon>
        <taxon>Ecdysozoa</taxon>
        <taxon>Arthropoda</taxon>
        <taxon>Hexapoda</taxon>
        <taxon>Insecta</taxon>
        <taxon>Pterygota</taxon>
        <taxon>Neoptera</taxon>
        <taxon>Paraneoptera</taxon>
        <taxon>Psocodea</taxon>
        <taxon>Troctomorpha</taxon>
        <taxon>Phthiraptera</taxon>
        <taxon>Anoplura</taxon>
        <taxon>Polyplacidae</taxon>
        <taxon>Polyplax</taxon>
    </lineage>
</organism>
<keyword evidence="1" id="KW-0175">Coiled coil</keyword>
<dbReference type="Proteomes" id="UP001372834">
    <property type="component" value="Unassembled WGS sequence"/>
</dbReference>
<protein>
    <submittedName>
        <fullName evidence="3">Uncharacterized protein</fullName>
    </submittedName>
</protein>
<evidence type="ECO:0000313" key="3">
    <source>
        <dbReference type="EMBL" id="KAK6622900.1"/>
    </source>
</evidence>
<feature type="coiled-coil region" evidence="1">
    <location>
        <begin position="85"/>
        <end position="112"/>
    </location>
</feature>
<feature type="compositionally biased region" description="Basic and acidic residues" evidence="2">
    <location>
        <begin position="34"/>
        <end position="46"/>
    </location>
</feature>
<evidence type="ECO:0000313" key="4">
    <source>
        <dbReference type="Proteomes" id="UP001372834"/>
    </source>
</evidence>
<feature type="region of interest" description="Disordered" evidence="2">
    <location>
        <begin position="1"/>
        <end position="46"/>
    </location>
</feature>